<dbReference type="InterPro" id="IPR013113">
    <property type="entry name" value="SIP_FAD-bd"/>
</dbReference>
<gene>
    <name evidence="2" type="ORF">C7K25_00065</name>
</gene>
<dbReference type="Gene3D" id="3.40.50.80">
    <property type="entry name" value="Nucleotide-binding domain of ferredoxin-NADP reductase (FNR) module"/>
    <property type="match status" value="1"/>
</dbReference>
<name>A0ABT7C402_9MICO</name>
<dbReference type="CDD" id="cd06193">
    <property type="entry name" value="siderophore_interacting"/>
    <property type="match status" value="1"/>
</dbReference>
<dbReference type="InterPro" id="IPR017938">
    <property type="entry name" value="Riboflavin_synthase-like_b-brl"/>
</dbReference>
<dbReference type="PROSITE" id="PS51384">
    <property type="entry name" value="FAD_FR"/>
    <property type="match status" value="1"/>
</dbReference>
<keyword evidence="3" id="KW-1185">Reference proteome</keyword>
<dbReference type="EMBL" id="PXVD01000001">
    <property type="protein sequence ID" value="MDJ1369780.1"/>
    <property type="molecule type" value="Genomic_DNA"/>
</dbReference>
<dbReference type="InterPro" id="IPR017927">
    <property type="entry name" value="FAD-bd_FR_type"/>
</dbReference>
<dbReference type="SUPFAM" id="SSF63380">
    <property type="entry name" value="Riboflavin synthase domain-like"/>
    <property type="match status" value="1"/>
</dbReference>
<evidence type="ECO:0000313" key="2">
    <source>
        <dbReference type="EMBL" id="MDJ1369780.1"/>
    </source>
</evidence>
<dbReference type="Proteomes" id="UP001170379">
    <property type="component" value="Unassembled WGS sequence"/>
</dbReference>
<protein>
    <submittedName>
        <fullName evidence="2">Siderophore-interacting protein</fullName>
    </submittedName>
</protein>
<sequence>MNQRPARKPKPQTILEVLRREQLTPHMVRLYLGGENFAKFQANEFTDPYIKLYFVNPALGLEPPYDVAALRETLAPEDLPVTRTYTVRKVDAAEGSIAVDFVIHGEAGLAAPWAANVQPGEQVVFAGPGGGYAPDASVDWHLLAGDESALPAIASALEVMPGDATGVAIIEVGSEADEQPIDTPAGVEVRWVYRGEAEPGTSDVLVEAVRGLEWRDGRVQVFAHGEREAIKQLRDVFFKERGLERGQVSISGYWAYGSTEDKFQAEKREPIGQILPPTA</sequence>
<feature type="domain" description="FAD-binding FR-type" evidence="1">
    <location>
        <begin position="10"/>
        <end position="135"/>
    </location>
</feature>
<proteinExistence type="predicted"/>
<comment type="caution">
    <text evidence="2">The sequence shown here is derived from an EMBL/GenBank/DDBJ whole genome shotgun (WGS) entry which is preliminary data.</text>
</comment>
<dbReference type="RefSeq" id="WP_026935672.1">
    <property type="nucleotide sequence ID" value="NZ_PXVD01000001.1"/>
</dbReference>
<dbReference type="InterPro" id="IPR039261">
    <property type="entry name" value="FNR_nucleotide-bd"/>
</dbReference>
<dbReference type="InterPro" id="IPR007037">
    <property type="entry name" value="SIP_rossman_dom"/>
</dbReference>
<dbReference type="Gene3D" id="2.40.30.10">
    <property type="entry name" value="Translation factors"/>
    <property type="match status" value="1"/>
</dbReference>
<dbReference type="PANTHER" id="PTHR30157:SF0">
    <property type="entry name" value="NADPH-DEPENDENT FERRIC-CHELATE REDUCTASE"/>
    <property type="match status" value="1"/>
</dbReference>
<reference evidence="2" key="2">
    <citation type="journal article" date="2022" name="Sci. Rep.">
        <title>In silico prediction of the enzymes involved in the degradation of the herbicide molinate by Gulosibacter molinativorax ON4T.</title>
        <authorList>
            <person name="Lopes A.R."/>
            <person name="Bunin E."/>
            <person name="Viana A.T."/>
            <person name="Froufe H."/>
            <person name="Munoz-Merida A."/>
            <person name="Pinho D."/>
            <person name="Figueiredo J."/>
            <person name="Barroso C."/>
            <person name="Vaz-Moreira I."/>
            <person name="Bellanger X."/>
            <person name="Egas C."/>
            <person name="Nunes O.C."/>
        </authorList>
    </citation>
    <scope>NUCLEOTIDE SEQUENCE</scope>
    <source>
        <strain evidence="2">ON4</strain>
    </source>
</reference>
<reference evidence="2" key="1">
    <citation type="submission" date="2018-03" db="EMBL/GenBank/DDBJ databases">
        <authorList>
            <person name="Nunes O.C."/>
            <person name="Lopes A.R."/>
            <person name="Froufe H."/>
            <person name="Munoz-Merida A."/>
            <person name="Barroso C."/>
            <person name="Egas C."/>
        </authorList>
    </citation>
    <scope>NUCLEOTIDE SEQUENCE</scope>
    <source>
        <strain evidence="2">ON4</strain>
    </source>
</reference>
<dbReference type="Pfam" id="PF08021">
    <property type="entry name" value="FAD_binding_9"/>
    <property type="match status" value="1"/>
</dbReference>
<organism evidence="2 3">
    <name type="scientific">Gulosibacter molinativorax</name>
    <dbReference type="NCBI Taxonomy" id="256821"/>
    <lineage>
        <taxon>Bacteria</taxon>
        <taxon>Bacillati</taxon>
        <taxon>Actinomycetota</taxon>
        <taxon>Actinomycetes</taxon>
        <taxon>Micrococcales</taxon>
        <taxon>Microbacteriaceae</taxon>
        <taxon>Gulosibacter</taxon>
    </lineage>
</organism>
<dbReference type="InterPro" id="IPR039374">
    <property type="entry name" value="SIP_fam"/>
</dbReference>
<dbReference type="PANTHER" id="PTHR30157">
    <property type="entry name" value="FERRIC REDUCTASE, NADPH-DEPENDENT"/>
    <property type="match status" value="1"/>
</dbReference>
<accession>A0ABT7C402</accession>
<evidence type="ECO:0000259" key="1">
    <source>
        <dbReference type="PROSITE" id="PS51384"/>
    </source>
</evidence>
<dbReference type="Pfam" id="PF04954">
    <property type="entry name" value="SIP"/>
    <property type="match status" value="1"/>
</dbReference>
<evidence type="ECO:0000313" key="3">
    <source>
        <dbReference type="Proteomes" id="UP001170379"/>
    </source>
</evidence>